<accession>A0A8J6ZH75</accession>
<sequence>MSLLNTVQNSIQHINSVTHEGKVVIVGTAIDGKIYYTVKQDGYEDTHNSTRWENWKTLEFPNEDPDSSVVEKEKKELTCQDPPNGFILQSRYKTNEESAVAPVQLVSALGHIYVFRQSKSNTLLVDRFVLDGMTNTLNRKLEVRYQQSRKKYEPNKPNKNSQGIGLSSFDSLNFQDKNGKKFYEPTTEISIINKLSNGWFSVILLPTNELDKYRWQIFAYNSETKKVELISIQASEEGLFDVKDSTVFDPKPGELGVLVPRKVPGIIRRSFDLKDDKGNSLQIINGFAATKYDVQSETLTQDGETQLIKDATKVMLVIPTNQGNTAALSFAAAKDGTLSQISENPQSPILRGFKRDVLLPLNTLDEIKAIGDSTPPAIGTIAGMKRTEEADLVQIISKETVTLKSGDNVKIQGTKHYNGYHVVQKIDANTFEIAAKWVEGGSKNWQVGTWEEVPTEESGLIFDGIITAYERTEDGKLRITSPNHGLENGNGVQISDTQGYDGTYSVTKADGKGFTLDVKWQPGMAANATLESRKQRGINFDGNGDYIETPALLGLKTPSPDYSFGQTYSAWIYISSNTTREQLIVGEQGQLMQLLIMNNKAILRFGSSTSTKDIADPTPLPINEWVHYAVSFDYDKDSKETNKTKLVICRNGQQVSSASVPIPETLFQDTKNTWNPKFFIGGIAQSKYFTGKIANVQVWNHARQPNEILDSMYLRLTGKEVGLVGYWRLGAIVEGDKREVVDFSVFANNGIVYGDAFVSAVTLDRKLKDNQTLVVKYTNDEMVAITQRATYEESFEFKLDKSIDPNNIDGKENKVFSFSYWGKANRDSEKREIFSGVPANFQLVNGWYQASARFTIPDGVKLVRSFGLVDVKGDWTKLEIRKHRIQLVSDAITEARYNDEIKLSTVTDQQSENREKLQQLTRYEQEEATLLLRKWELEQLAKPETKTNLDTKKQTLTREQDDCKKKHDDAVNNRENYWCKVISEYSGKVLDVSGASMGDANVHQWTWVNGDNQKWQFVPVGDGYYKIVVKHSQRVLDVEGAKQDNFIGILVCGSNNQDNQKWKLEDLEGNTFKIVAKHSGKVLDVSGMSKDNGAKIQQFNWDSGDQRGRKWIIEKLSEYPNDNIKNANDALQSKRRELAEVERQLNDFNNTASRLSIVNARLTNVQAEIAKLKIGNQVIPVGMKLLTTDSRKLITQGALLDFVRPTSRLTAIETCEGNVQLSYFDNQGKMQQTNFDATADSRNA</sequence>
<gene>
    <name evidence="4" type="ORF">IQ276_00280</name>
</gene>
<comment type="caution">
    <text evidence="4">The sequence shown here is derived from an EMBL/GenBank/DDBJ whole genome shotgun (WGS) entry which is preliminary data.</text>
</comment>
<keyword evidence="1" id="KW-0175">Coiled coil</keyword>
<dbReference type="Proteomes" id="UP000622533">
    <property type="component" value="Unassembled WGS sequence"/>
</dbReference>
<dbReference type="Pfam" id="PF14200">
    <property type="entry name" value="RicinB_lectin_2"/>
    <property type="match status" value="2"/>
</dbReference>
<dbReference type="EMBL" id="JADEXS010000002">
    <property type="protein sequence ID" value="MBE9020945.1"/>
    <property type="molecule type" value="Genomic_DNA"/>
</dbReference>
<dbReference type="Pfam" id="PF13385">
    <property type="entry name" value="Laminin_G_3"/>
    <property type="match status" value="1"/>
</dbReference>
<feature type="region of interest" description="Disordered" evidence="2">
    <location>
        <begin position="146"/>
        <end position="169"/>
    </location>
</feature>
<evidence type="ECO:0000313" key="4">
    <source>
        <dbReference type="EMBL" id="MBE9020945.1"/>
    </source>
</evidence>
<dbReference type="InterPro" id="IPR013320">
    <property type="entry name" value="ConA-like_dom_sf"/>
</dbReference>
<dbReference type="CDD" id="cd00161">
    <property type="entry name" value="beta-trefoil_Ricin-like"/>
    <property type="match status" value="1"/>
</dbReference>
<dbReference type="InterPro" id="IPR035992">
    <property type="entry name" value="Ricin_B-like_lectins"/>
</dbReference>
<evidence type="ECO:0000259" key="3">
    <source>
        <dbReference type="SMART" id="SM00458"/>
    </source>
</evidence>
<dbReference type="InterPro" id="IPR000772">
    <property type="entry name" value="Ricin_B_lectin"/>
</dbReference>
<feature type="domain" description="Ricin B lectin" evidence="3">
    <location>
        <begin position="975"/>
        <end position="1114"/>
    </location>
</feature>
<keyword evidence="5" id="KW-1185">Reference proteome</keyword>
<evidence type="ECO:0000256" key="1">
    <source>
        <dbReference type="SAM" id="Coils"/>
    </source>
</evidence>
<feature type="coiled-coil region" evidence="1">
    <location>
        <begin position="1121"/>
        <end position="1158"/>
    </location>
</feature>
<dbReference type="Gene3D" id="2.60.120.200">
    <property type="match status" value="1"/>
</dbReference>
<dbReference type="PROSITE" id="PS50231">
    <property type="entry name" value="RICIN_B_LECTIN"/>
    <property type="match status" value="1"/>
</dbReference>
<evidence type="ECO:0000313" key="5">
    <source>
        <dbReference type="Proteomes" id="UP000622533"/>
    </source>
</evidence>
<evidence type="ECO:0000256" key="2">
    <source>
        <dbReference type="SAM" id="MobiDB-lite"/>
    </source>
</evidence>
<dbReference type="SUPFAM" id="SSF49899">
    <property type="entry name" value="Concanavalin A-like lectins/glucanases"/>
    <property type="match status" value="1"/>
</dbReference>
<dbReference type="AlphaFoldDB" id="A0A8J6ZH75"/>
<feature type="compositionally biased region" description="Polar residues" evidence="2">
    <location>
        <begin position="157"/>
        <end position="169"/>
    </location>
</feature>
<proteinExistence type="predicted"/>
<dbReference type="RefSeq" id="WP_193912693.1">
    <property type="nucleotide sequence ID" value="NZ_JADEXS020000001.1"/>
</dbReference>
<dbReference type="Gene3D" id="2.80.10.50">
    <property type="match status" value="2"/>
</dbReference>
<name>A0A8J6ZH75_DESMC</name>
<reference evidence="4" key="1">
    <citation type="submission" date="2020-10" db="EMBL/GenBank/DDBJ databases">
        <authorList>
            <person name="Castelo-Branco R."/>
            <person name="Eusebio N."/>
            <person name="Adriana R."/>
            <person name="Vieira A."/>
            <person name="Brugerolle De Fraissinette N."/>
            <person name="Rezende De Castro R."/>
            <person name="Schneider M.P."/>
            <person name="Vasconcelos V."/>
            <person name="Leao P.N."/>
        </authorList>
    </citation>
    <scope>NUCLEOTIDE SEQUENCE</scope>
    <source>
        <strain evidence="4">LEGE 12446</strain>
    </source>
</reference>
<dbReference type="SUPFAM" id="SSF50370">
    <property type="entry name" value="Ricin B-like lectins"/>
    <property type="match status" value="1"/>
</dbReference>
<dbReference type="SMART" id="SM00458">
    <property type="entry name" value="RICIN"/>
    <property type="match status" value="1"/>
</dbReference>
<protein>
    <submittedName>
        <fullName evidence="4">RICIN domain-containing protein</fullName>
    </submittedName>
</protein>
<organism evidence="4 5">
    <name type="scientific">Desmonostoc muscorum LEGE 12446</name>
    <dbReference type="NCBI Taxonomy" id="1828758"/>
    <lineage>
        <taxon>Bacteria</taxon>
        <taxon>Bacillati</taxon>
        <taxon>Cyanobacteriota</taxon>
        <taxon>Cyanophyceae</taxon>
        <taxon>Nostocales</taxon>
        <taxon>Nostocaceae</taxon>
        <taxon>Desmonostoc</taxon>
    </lineage>
</organism>